<dbReference type="GO" id="GO:0045490">
    <property type="term" value="P:pectin catabolic process"/>
    <property type="evidence" value="ECO:0007669"/>
    <property type="project" value="UniProtKB-UniPathway"/>
</dbReference>
<dbReference type="EnsemblPlants" id="EMT07431">
    <property type="protein sequence ID" value="EMT07431"/>
    <property type="gene ID" value="F775_13315"/>
</dbReference>
<dbReference type="UniPathway" id="UPA00545">
    <property type="reaction ID" value="UER00823"/>
</dbReference>
<comment type="catalytic activity">
    <reaction evidence="7">
        <text>[(1-&gt;4)-alpha-D-galacturonosyl methyl ester](n) + n H2O = [(1-&gt;4)-alpha-D-galacturonosyl](n) + n methanol + n H(+)</text>
        <dbReference type="Rhea" id="RHEA:22380"/>
        <dbReference type="Rhea" id="RHEA-COMP:14570"/>
        <dbReference type="Rhea" id="RHEA-COMP:14573"/>
        <dbReference type="ChEBI" id="CHEBI:15377"/>
        <dbReference type="ChEBI" id="CHEBI:15378"/>
        <dbReference type="ChEBI" id="CHEBI:17790"/>
        <dbReference type="ChEBI" id="CHEBI:140522"/>
        <dbReference type="ChEBI" id="CHEBI:140523"/>
        <dbReference type="EC" id="3.1.1.11"/>
    </reaction>
</comment>
<comment type="similarity">
    <text evidence="2">Belongs to the pectinesterase family.</text>
</comment>
<evidence type="ECO:0000259" key="9">
    <source>
        <dbReference type="Pfam" id="PF01095"/>
    </source>
</evidence>
<evidence type="ECO:0000256" key="3">
    <source>
        <dbReference type="ARBA" id="ARBA00013229"/>
    </source>
</evidence>
<evidence type="ECO:0000256" key="4">
    <source>
        <dbReference type="ARBA" id="ARBA00022801"/>
    </source>
</evidence>
<dbReference type="InterPro" id="IPR011050">
    <property type="entry name" value="Pectin_lyase_fold/virulence"/>
</dbReference>
<dbReference type="InterPro" id="IPR000070">
    <property type="entry name" value="Pectinesterase_cat"/>
</dbReference>
<accession>M8B0B1</accession>
<evidence type="ECO:0000313" key="10">
    <source>
        <dbReference type="EnsemblPlants" id="EMT07431"/>
    </source>
</evidence>
<reference evidence="10" key="1">
    <citation type="submission" date="2015-06" db="UniProtKB">
        <authorList>
            <consortium name="EnsemblPlants"/>
        </authorList>
    </citation>
    <scope>IDENTIFICATION</scope>
</reference>
<dbReference type="Gene3D" id="2.160.20.10">
    <property type="entry name" value="Single-stranded right-handed beta-helix, Pectin lyase-like"/>
    <property type="match status" value="1"/>
</dbReference>
<dbReference type="Pfam" id="PF01095">
    <property type="entry name" value="Pectinesterase"/>
    <property type="match status" value="1"/>
</dbReference>
<dbReference type="PANTHER" id="PTHR31321:SF99">
    <property type="entry name" value="PECTINESTERASE CATALYTIC DOMAIN-CONTAINING PROTEIN"/>
    <property type="match status" value="1"/>
</dbReference>
<keyword evidence="4" id="KW-0378">Hydrolase</keyword>
<proteinExistence type="inferred from homology"/>
<organism evidence="10">
    <name type="scientific">Aegilops tauschii</name>
    <name type="common">Tausch's goatgrass</name>
    <name type="synonym">Aegilops squarrosa</name>
    <dbReference type="NCBI Taxonomy" id="37682"/>
    <lineage>
        <taxon>Eukaryota</taxon>
        <taxon>Viridiplantae</taxon>
        <taxon>Streptophyta</taxon>
        <taxon>Embryophyta</taxon>
        <taxon>Tracheophyta</taxon>
        <taxon>Spermatophyta</taxon>
        <taxon>Magnoliopsida</taxon>
        <taxon>Liliopsida</taxon>
        <taxon>Poales</taxon>
        <taxon>Poaceae</taxon>
        <taxon>BOP clade</taxon>
        <taxon>Pooideae</taxon>
        <taxon>Triticodae</taxon>
        <taxon>Triticeae</taxon>
        <taxon>Triticinae</taxon>
        <taxon>Aegilops</taxon>
    </lineage>
</organism>
<keyword evidence="5" id="KW-0063">Aspartyl esterase</keyword>
<dbReference type="GO" id="GO:0042545">
    <property type="term" value="P:cell wall modification"/>
    <property type="evidence" value="ECO:0007669"/>
    <property type="project" value="InterPro"/>
</dbReference>
<protein>
    <recommendedName>
        <fullName evidence="3">pectinesterase</fullName>
        <ecNumber evidence="3">3.1.1.11</ecNumber>
    </recommendedName>
</protein>
<dbReference type="FunFam" id="2.160.20.10:FF:000013">
    <property type="entry name" value="Pectinesterase"/>
    <property type="match status" value="1"/>
</dbReference>
<comment type="function">
    <text evidence="8">Acts in the modification of cell walls via demethylesterification of cell wall pectin.</text>
</comment>
<dbReference type="GO" id="GO:0030599">
    <property type="term" value="F:pectinesterase activity"/>
    <property type="evidence" value="ECO:0007669"/>
    <property type="project" value="UniProtKB-EC"/>
</dbReference>
<feature type="domain" description="Pectinesterase catalytic" evidence="9">
    <location>
        <begin position="50"/>
        <end position="349"/>
    </location>
</feature>
<dbReference type="PANTHER" id="PTHR31321">
    <property type="entry name" value="ACYL-COA THIOESTER HYDROLASE YBHC-RELATED"/>
    <property type="match status" value="1"/>
</dbReference>
<dbReference type="EC" id="3.1.1.11" evidence="3"/>
<evidence type="ECO:0000256" key="1">
    <source>
        <dbReference type="ARBA" id="ARBA00005184"/>
    </source>
</evidence>
<sequence length="357" mass="39548">MKTSSYTVTRASRHEDTVQVRRSVVLVLVLVLLLRWPALSSASVPVSRTITVDSKGGGDFRSIQSAVNLVPDGNRQWVRIHVRAGGYREKVTIPKAKGYILLEGEGHSSTEIYFDDHAHGSTDGLMRRGADAMLTHETATFSVYADDFVARDVIFTNTHNRVNKSHVTQALAALVGGDRIAFHRCAFNGFEDTLCDNTGRHYFRECFIKGGVDFIFGYARSIYDGCTLVSNIPLRSGRHAGWVTAHARRHAGDPGGFVFKGGELRGTGRQYLGRAWNKYATVVYYHVNMSSVVVPKGWAPWYAGNDTNDVLFAEVGCIGPGSDMARRVPWEKHLSEAEVEKFVGMSFIDDGWLSKQP</sequence>
<evidence type="ECO:0000256" key="8">
    <source>
        <dbReference type="ARBA" id="ARBA00057335"/>
    </source>
</evidence>
<evidence type="ECO:0000256" key="5">
    <source>
        <dbReference type="ARBA" id="ARBA00023085"/>
    </source>
</evidence>
<keyword evidence="6" id="KW-0325">Glycoprotein</keyword>
<evidence type="ECO:0000256" key="7">
    <source>
        <dbReference type="ARBA" id="ARBA00047928"/>
    </source>
</evidence>
<dbReference type="AlphaFoldDB" id="M8B0B1"/>
<dbReference type="InterPro" id="IPR012334">
    <property type="entry name" value="Pectin_lyas_fold"/>
</dbReference>
<name>M8B0B1_AEGTA</name>
<dbReference type="SUPFAM" id="SSF51126">
    <property type="entry name" value="Pectin lyase-like"/>
    <property type="match status" value="1"/>
</dbReference>
<evidence type="ECO:0000256" key="6">
    <source>
        <dbReference type="ARBA" id="ARBA00023180"/>
    </source>
</evidence>
<evidence type="ECO:0000256" key="2">
    <source>
        <dbReference type="ARBA" id="ARBA00008891"/>
    </source>
</evidence>
<comment type="pathway">
    <text evidence="1">Glycan metabolism; pectin degradation; 2-dehydro-3-deoxy-D-gluconate from pectin: step 1/5.</text>
</comment>